<dbReference type="AlphaFoldDB" id="A0AAV1QH81"/>
<feature type="region of interest" description="Disordered" evidence="1">
    <location>
        <begin position="51"/>
        <end position="91"/>
    </location>
</feature>
<evidence type="ECO:0000313" key="3">
    <source>
        <dbReference type="EMBL" id="CAK6982720.1"/>
    </source>
</evidence>
<feature type="non-terminal residue" evidence="3">
    <location>
        <position position="91"/>
    </location>
</feature>
<accession>A0AAV1QH81</accession>
<name>A0AAV1QH81_SCOSC</name>
<keyword evidence="2" id="KW-0732">Signal</keyword>
<feature type="non-terminal residue" evidence="3">
    <location>
        <position position="1"/>
    </location>
</feature>
<protein>
    <submittedName>
        <fullName evidence="3">Uncharacterized protein</fullName>
    </submittedName>
</protein>
<dbReference type="Proteomes" id="UP001314229">
    <property type="component" value="Unassembled WGS sequence"/>
</dbReference>
<evidence type="ECO:0000313" key="4">
    <source>
        <dbReference type="Proteomes" id="UP001314229"/>
    </source>
</evidence>
<dbReference type="EMBL" id="CAWUFR010001088">
    <property type="protein sequence ID" value="CAK6982720.1"/>
    <property type="molecule type" value="Genomic_DNA"/>
</dbReference>
<evidence type="ECO:0000256" key="1">
    <source>
        <dbReference type="SAM" id="MobiDB-lite"/>
    </source>
</evidence>
<feature type="signal peptide" evidence="2">
    <location>
        <begin position="1"/>
        <end position="26"/>
    </location>
</feature>
<proteinExistence type="predicted"/>
<reference evidence="3 4" key="1">
    <citation type="submission" date="2024-01" db="EMBL/GenBank/DDBJ databases">
        <authorList>
            <person name="Alioto T."/>
            <person name="Alioto T."/>
            <person name="Gomez Garrido J."/>
        </authorList>
    </citation>
    <scope>NUCLEOTIDE SEQUENCE [LARGE SCALE GENOMIC DNA]</scope>
</reference>
<gene>
    <name evidence="3" type="ORF">FSCOSCO3_A006571</name>
</gene>
<organism evidence="3 4">
    <name type="scientific">Scomber scombrus</name>
    <name type="common">Atlantic mackerel</name>
    <name type="synonym">Scomber vernalis</name>
    <dbReference type="NCBI Taxonomy" id="13677"/>
    <lineage>
        <taxon>Eukaryota</taxon>
        <taxon>Metazoa</taxon>
        <taxon>Chordata</taxon>
        <taxon>Craniata</taxon>
        <taxon>Vertebrata</taxon>
        <taxon>Euteleostomi</taxon>
        <taxon>Actinopterygii</taxon>
        <taxon>Neopterygii</taxon>
        <taxon>Teleostei</taxon>
        <taxon>Neoteleostei</taxon>
        <taxon>Acanthomorphata</taxon>
        <taxon>Pelagiaria</taxon>
        <taxon>Scombriformes</taxon>
        <taxon>Scombridae</taxon>
        <taxon>Scomber</taxon>
    </lineage>
</organism>
<feature type="chain" id="PRO_5043550402" evidence="2">
    <location>
        <begin position="27"/>
        <end position="91"/>
    </location>
</feature>
<keyword evidence="4" id="KW-1185">Reference proteome</keyword>
<sequence length="91" mass="10046">SRLIPNCFAFACSHSELLIIWCCVAAFGWNSEEPVRAAAWRLACAARTQLKAYPGGGEDGGKEQRRRLGSLSRPACRGRGDAQLEERDDHK</sequence>
<comment type="caution">
    <text evidence="3">The sequence shown here is derived from an EMBL/GenBank/DDBJ whole genome shotgun (WGS) entry which is preliminary data.</text>
</comment>
<feature type="compositionally biased region" description="Basic and acidic residues" evidence="1">
    <location>
        <begin position="78"/>
        <end position="91"/>
    </location>
</feature>
<evidence type="ECO:0000256" key="2">
    <source>
        <dbReference type="SAM" id="SignalP"/>
    </source>
</evidence>